<dbReference type="PATRIC" id="fig|86176.4.peg.956"/>
<evidence type="ECO:0000313" key="1">
    <source>
        <dbReference type="EMBL" id="KPX80407.1"/>
    </source>
</evidence>
<proteinExistence type="predicted"/>
<dbReference type="Proteomes" id="UP000050455">
    <property type="component" value="Unassembled WGS sequence"/>
</dbReference>
<sequence length="86" mass="9282">MAVDLSQARQMYKDGALKAAIVAPAPMMHASWVLMVERTDGSLATVTLARSEAHKVYSTLGAAHGDARRIGFVEVRTLHMTDTQVA</sequence>
<protein>
    <recommendedName>
        <fullName evidence="3">Plasmid replication protein RepB</fullName>
    </recommendedName>
</protein>
<reference evidence="1 2" key="1">
    <citation type="submission" date="2015-09" db="EMBL/GenBank/DDBJ databases">
        <title>Genome announcement of multiple Pseudomonas syringae strains.</title>
        <authorList>
            <person name="Thakur S."/>
            <person name="Wang P.W."/>
            <person name="Gong Y."/>
            <person name="Weir B.S."/>
            <person name="Guttman D.S."/>
        </authorList>
    </citation>
    <scope>NUCLEOTIDE SEQUENCE [LARGE SCALE GENOMIC DNA]</scope>
    <source>
        <strain evidence="1 2">ICMP6289</strain>
    </source>
</reference>
<accession>A0A0N8S0X5</accession>
<organism evidence="1 2">
    <name type="scientific">Pseudomonas meliae</name>
    <dbReference type="NCBI Taxonomy" id="86176"/>
    <lineage>
        <taxon>Bacteria</taxon>
        <taxon>Pseudomonadati</taxon>
        <taxon>Pseudomonadota</taxon>
        <taxon>Gammaproteobacteria</taxon>
        <taxon>Pseudomonadales</taxon>
        <taxon>Pseudomonadaceae</taxon>
        <taxon>Pseudomonas</taxon>
    </lineage>
</organism>
<name>A0A0N8S0X5_9PSED</name>
<gene>
    <name evidence="1" type="ORF">ALO64_00875</name>
</gene>
<keyword evidence="2" id="KW-1185">Reference proteome</keyword>
<comment type="caution">
    <text evidence="1">The sequence shown here is derived from an EMBL/GenBank/DDBJ whole genome shotgun (WGS) entry which is preliminary data.</text>
</comment>
<evidence type="ECO:0000313" key="2">
    <source>
        <dbReference type="Proteomes" id="UP000050455"/>
    </source>
</evidence>
<evidence type="ECO:0008006" key="3">
    <source>
        <dbReference type="Google" id="ProtNLM"/>
    </source>
</evidence>
<dbReference type="AlphaFoldDB" id="A0A0N8S0X5"/>
<dbReference type="EMBL" id="LJQT01000456">
    <property type="protein sequence ID" value="KPX80407.1"/>
    <property type="molecule type" value="Genomic_DNA"/>
</dbReference>